<proteinExistence type="inferred from homology"/>
<accession>A0A1S8DGX0</accession>
<keyword evidence="13" id="KW-0564">Palmitate</keyword>
<dbReference type="SUPFAM" id="SSF143631">
    <property type="entry name" value="ApbE-like"/>
    <property type="match status" value="1"/>
</dbReference>
<keyword evidence="4" id="KW-1003">Cell membrane</keyword>
<dbReference type="AlphaFoldDB" id="A0A1S8DGX0"/>
<evidence type="ECO:0000256" key="11">
    <source>
        <dbReference type="ARBA" id="ARBA00022842"/>
    </source>
</evidence>
<evidence type="ECO:0000313" key="21">
    <source>
        <dbReference type="EMBL" id="ONM44633.1"/>
    </source>
</evidence>
<gene>
    <name evidence="21" type="ORF">BXT89_06740</name>
</gene>
<evidence type="ECO:0000256" key="17">
    <source>
        <dbReference type="ARBA" id="ARBA00060485"/>
    </source>
</evidence>
<dbReference type="GO" id="GO:0046872">
    <property type="term" value="F:metal ion binding"/>
    <property type="evidence" value="ECO:0007669"/>
    <property type="project" value="UniProtKB-UniRule"/>
</dbReference>
<keyword evidence="10 18" id="KW-0274">FAD</keyword>
<evidence type="ECO:0000256" key="2">
    <source>
        <dbReference type="ARBA" id="ARBA00011955"/>
    </source>
</evidence>
<dbReference type="RefSeq" id="WP_083725959.1">
    <property type="nucleotide sequence ID" value="NZ_MUBC01000011.1"/>
</dbReference>
<dbReference type="STRING" id="254161.SAMN05216256_11867"/>
<keyword evidence="6 18" id="KW-0285">Flavoprotein</keyword>
<dbReference type="PIRSF" id="PIRSF006268">
    <property type="entry name" value="ApbE"/>
    <property type="match status" value="1"/>
</dbReference>
<protein>
    <recommendedName>
        <fullName evidence="3 18">FAD:protein FMN transferase</fullName>
        <ecNumber evidence="2 18">2.7.1.180</ecNumber>
    </recommendedName>
    <alternativeName>
        <fullName evidence="15 18">Flavin transferase</fullName>
    </alternativeName>
</protein>
<dbReference type="Pfam" id="PF02424">
    <property type="entry name" value="ApbE"/>
    <property type="match status" value="1"/>
</dbReference>
<evidence type="ECO:0000256" key="13">
    <source>
        <dbReference type="ARBA" id="ARBA00023139"/>
    </source>
</evidence>
<evidence type="ECO:0000256" key="15">
    <source>
        <dbReference type="ARBA" id="ARBA00031306"/>
    </source>
</evidence>
<evidence type="ECO:0000256" key="3">
    <source>
        <dbReference type="ARBA" id="ARBA00016337"/>
    </source>
</evidence>
<evidence type="ECO:0000256" key="5">
    <source>
        <dbReference type="ARBA" id="ARBA00022519"/>
    </source>
</evidence>
<dbReference type="PANTHER" id="PTHR30040">
    <property type="entry name" value="THIAMINE BIOSYNTHESIS LIPOPROTEIN APBE"/>
    <property type="match status" value="1"/>
</dbReference>
<feature type="binding site" evidence="19">
    <location>
        <position position="175"/>
    </location>
    <ligand>
        <name>Mg(2+)</name>
        <dbReference type="ChEBI" id="CHEBI:18420"/>
    </ligand>
</feature>
<comment type="caution">
    <text evidence="21">The sequence shown here is derived from an EMBL/GenBank/DDBJ whole genome shotgun (WGS) entry which is preliminary data.</text>
</comment>
<dbReference type="GO" id="GO:0005886">
    <property type="term" value="C:plasma membrane"/>
    <property type="evidence" value="ECO:0007669"/>
    <property type="project" value="UniProtKB-SubCell"/>
</dbReference>
<keyword evidence="14 20" id="KW-0449">Lipoprotein</keyword>
<dbReference type="EC" id="2.7.1.180" evidence="2 18"/>
<evidence type="ECO:0000256" key="1">
    <source>
        <dbReference type="ARBA" id="ARBA00008282"/>
    </source>
</evidence>
<organism evidence="21 22">
    <name type="scientific">Halopseudomonas pachastrellae</name>
    <dbReference type="NCBI Taxonomy" id="254161"/>
    <lineage>
        <taxon>Bacteria</taxon>
        <taxon>Pseudomonadati</taxon>
        <taxon>Pseudomonadota</taxon>
        <taxon>Gammaproteobacteria</taxon>
        <taxon>Pseudomonadales</taxon>
        <taxon>Pseudomonadaceae</taxon>
        <taxon>Halopseudomonas</taxon>
    </lineage>
</organism>
<evidence type="ECO:0000256" key="7">
    <source>
        <dbReference type="ARBA" id="ARBA00022679"/>
    </source>
</evidence>
<sequence>MRLSVIRPVIAVALATALTGCFNSVDPVSEMYGATMGSTYSIKWVPVDDAPDTEALQADIDGMLARFDAEVSTWRADSTLAQFNAAPAGTCMDMPESVLTMMAQSDRLSAESDGAFDVTVAPLLKLWGFHGDPQLQTVPDQELLEQAMAQVGQQHLHIDDGQLCKDVPLTVDFSSIGAGYMVDRVAERLEHYGIKSYMVEITGELKAVGRKPGDRPWRIAVEEPRDDNRVAQIILALDGESVSTSGDYRNYFELDGQRYSHTFDARTGRPVMHRLAAVTVLDDSATRADGLSTVLMIMGEEAGWDYAVSHQIPAFFVVRTGDVFESRATPRFNALIEGEE</sequence>
<feature type="binding site" evidence="19">
    <location>
        <position position="293"/>
    </location>
    <ligand>
        <name>Mg(2+)</name>
        <dbReference type="ChEBI" id="CHEBI:18420"/>
    </ligand>
</feature>
<dbReference type="OrthoDB" id="9778595at2"/>
<evidence type="ECO:0000256" key="12">
    <source>
        <dbReference type="ARBA" id="ARBA00023136"/>
    </source>
</evidence>
<evidence type="ECO:0000256" key="19">
    <source>
        <dbReference type="PIRSR" id="PIRSR006268-2"/>
    </source>
</evidence>
<keyword evidence="12" id="KW-0472">Membrane</keyword>
<comment type="catalytic activity">
    <reaction evidence="16 18 20">
        <text>L-threonyl-[protein] + FAD = FMN-L-threonyl-[protein] + AMP + H(+)</text>
        <dbReference type="Rhea" id="RHEA:36847"/>
        <dbReference type="Rhea" id="RHEA-COMP:11060"/>
        <dbReference type="Rhea" id="RHEA-COMP:11061"/>
        <dbReference type="ChEBI" id="CHEBI:15378"/>
        <dbReference type="ChEBI" id="CHEBI:30013"/>
        <dbReference type="ChEBI" id="CHEBI:57692"/>
        <dbReference type="ChEBI" id="CHEBI:74257"/>
        <dbReference type="ChEBI" id="CHEBI:456215"/>
        <dbReference type="EC" id="2.7.1.180"/>
    </reaction>
</comment>
<evidence type="ECO:0000256" key="18">
    <source>
        <dbReference type="PIRNR" id="PIRNR006268"/>
    </source>
</evidence>
<dbReference type="Proteomes" id="UP000242847">
    <property type="component" value="Unassembled WGS sequence"/>
</dbReference>
<name>A0A1S8DGX0_9GAMM</name>
<evidence type="ECO:0000256" key="9">
    <source>
        <dbReference type="ARBA" id="ARBA00022729"/>
    </source>
</evidence>
<keyword evidence="11 18" id="KW-0460">Magnesium</keyword>
<keyword evidence="9" id="KW-0732">Signal</keyword>
<evidence type="ECO:0000256" key="20">
    <source>
        <dbReference type="RuleBase" id="RU363002"/>
    </source>
</evidence>
<comment type="subcellular location">
    <subcellularLocation>
        <location evidence="17 20">Cell inner membrane</location>
        <topology evidence="17 20">Lipid-anchor</topology>
        <orientation evidence="17 20">Periplasmic side</orientation>
    </subcellularLocation>
</comment>
<comment type="similarity">
    <text evidence="1 18 20">Belongs to the ApbE family.</text>
</comment>
<comment type="cofactor">
    <cofactor evidence="19">
        <name>Mg(2+)</name>
        <dbReference type="ChEBI" id="CHEBI:18420"/>
    </cofactor>
    <cofactor evidence="19">
        <name>Mn(2+)</name>
        <dbReference type="ChEBI" id="CHEBI:29035"/>
    </cofactor>
    <text evidence="19">Magnesium. Can also use manganese.</text>
</comment>
<dbReference type="GO" id="GO:0016740">
    <property type="term" value="F:transferase activity"/>
    <property type="evidence" value="ECO:0007669"/>
    <property type="project" value="UniProtKB-UniRule"/>
</dbReference>
<evidence type="ECO:0000256" key="6">
    <source>
        <dbReference type="ARBA" id="ARBA00022630"/>
    </source>
</evidence>
<dbReference type="InterPro" id="IPR024932">
    <property type="entry name" value="ApbE"/>
</dbReference>
<keyword evidence="7 18" id="KW-0808">Transferase</keyword>
<evidence type="ECO:0000256" key="16">
    <source>
        <dbReference type="ARBA" id="ARBA00048540"/>
    </source>
</evidence>
<dbReference type="EMBL" id="MUBC01000011">
    <property type="protein sequence ID" value="ONM44633.1"/>
    <property type="molecule type" value="Genomic_DNA"/>
</dbReference>
<dbReference type="Gene3D" id="3.10.520.10">
    <property type="entry name" value="ApbE-like domains"/>
    <property type="match status" value="1"/>
</dbReference>
<dbReference type="PANTHER" id="PTHR30040:SF2">
    <property type="entry name" value="FAD:PROTEIN FMN TRANSFERASE"/>
    <property type="match status" value="1"/>
</dbReference>
<keyword evidence="8 18" id="KW-0479">Metal-binding</keyword>
<comment type="function">
    <text evidence="20">Flavin transferase that catalyzes the transfer of the FMN moiety of FAD and its covalent binding to the hydroxyl group of a threonine residue in a target flavoprotein.</text>
</comment>
<evidence type="ECO:0000313" key="22">
    <source>
        <dbReference type="Proteomes" id="UP000242847"/>
    </source>
</evidence>
<dbReference type="InterPro" id="IPR003374">
    <property type="entry name" value="ApbE-like_sf"/>
</dbReference>
<reference evidence="21 22" key="1">
    <citation type="submission" date="2017-01" db="EMBL/GenBank/DDBJ databases">
        <title>Draft genome sequence of Pseudomonas pachastrellae type strain CCUG 46540T from a deep sea.</title>
        <authorList>
            <person name="Gomila M."/>
            <person name="Mulet M."/>
            <person name="Lalucat J."/>
            <person name="Garcia-Valdes E."/>
        </authorList>
    </citation>
    <scope>NUCLEOTIDE SEQUENCE [LARGE SCALE GENOMIC DNA]</scope>
    <source>
        <strain evidence="21 22">CCUG 46540</strain>
    </source>
</reference>
<evidence type="ECO:0000256" key="14">
    <source>
        <dbReference type="ARBA" id="ARBA00023288"/>
    </source>
</evidence>
<keyword evidence="22" id="KW-1185">Reference proteome</keyword>
<evidence type="ECO:0000256" key="8">
    <source>
        <dbReference type="ARBA" id="ARBA00022723"/>
    </source>
</evidence>
<evidence type="ECO:0000256" key="4">
    <source>
        <dbReference type="ARBA" id="ARBA00022475"/>
    </source>
</evidence>
<keyword evidence="5 20" id="KW-0997">Cell inner membrane</keyword>
<feature type="binding site" evidence="19">
    <location>
        <position position="289"/>
    </location>
    <ligand>
        <name>Mg(2+)</name>
        <dbReference type="ChEBI" id="CHEBI:18420"/>
    </ligand>
</feature>
<evidence type="ECO:0000256" key="10">
    <source>
        <dbReference type="ARBA" id="ARBA00022827"/>
    </source>
</evidence>
<dbReference type="PROSITE" id="PS51257">
    <property type="entry name" value="PROKAR_LIPOPROTEIN"/>
    <property type="match status" value="1"/>
</dbReference>
<dbReference type="FunFam" id="3.10.520.10:FF:000001">
    <property type="entry name" value="FAD:protein FMN transferase"/>
    <property type="match status" value="1"/>
</dbReference>